<organism evidence="1 2">
    <name type="scientific">Natronoglycomyces albus</name>
    <dbReference type="NCBI Taxonomy" id="2811108"/>
    <lineage>
        <taxon>Bacteria</taxon>
        <taxon>Bacillati</taxon>
        <taxon>Actinomycetota</taxon>
        <taxon>Actinomycetes</taxon>
        <taxon>Glycomycetales</taxon>
        <taxon>Glycomycetaceae</taxon>
        <taxon>Natronoglycomyces</taxon>
    </lineage>
</organism>
<dbReference type="Proteomes" id="UP000662939">
    <property type="component" value="Chromosome"/>
</dbReference>
<dbReference type="RefSeq" id="WP_213170500.1">
    <property type="nucleotide sequence ID" value="NZ_CP070496.1"/>
</dbReference>
<accession>A0A895XL25</accession>
<gene>
    <name evidence="1" type="ORF">JQS30_12045</name>
</gene>
<evidence type="ECO:0000313" key="2">
    <source>
        <dbReference type="Proteomes" id="UP000662939"/>
    </source>
</evidence>
<protein>
    <submittedName>
        <fullName evidence="1">Uncharacterized protein</fullName>
    </submittedName>
</protein>
<dbReference type="AlphaFoldDB" id="A0A895XL25"/>
<dbReference type="KEGG" id="nav:JQS30_12045"/>
<evidence type="ECO:0000313" key="1">
    <source>
        <dbReference type="EMBL" id="QSB04502.1"/>
    </source>
</evidence>
<keyword evidence="2" id="KW-1185">Reference proteome</keyword>
<sequence length="127" mass="14056">MSSWEMSGDAANQQLALTAAKTVVKSLARGIDAPIHLVPQLWPQVQVDRDAIALTLMDAQLQLSTRASEFEVRMRHIIAWRGHFADLLRIDAKAPHRLRQLVMELETAQEANRASQLADAHNGDAPA</sequence>
<reference evidence="1" key="1">
    <citation type="submission" date="2021-02" db="EMBL/GenBank/DDBJ databases">
        <title>Natronoglycomyces albus gen. nov., sp. nov, a haloalkaliphilic actinobacterium from a soda solonchak soil.</title>
        <authorList>
            <person name="Sorokin D.Y."/>
            <person name="Khijniak T.V."/>
            <person name="Zakharycheva A.P."/>
            <person name="Boueva O.V."/>
            <person name="Ariskina E.V."/>
            <person name="Hahnke R.L."/>
            <person name="Bunk B."/>
            <person name="Sproer C."/>
            <person name="Schumann P."/>
            <person name="Evtushenko L.I."/>
            <person name="Kublanov I.V."/>
        </authorList>
    </citation>
    <scope>NUCLEOTIDE SEQUENCE</scope>
    <source>
        <strain evidence="1">DSM 106290</strain>
    </source>
</reference>
<dbReference type="EMBL" id="CP070496">
    <property type="protein sequence ID" value="QSB04502.1"/>
    <property type="molecule type" value="Genomic_DNA"/>
</dbReference>
<name>A0A895XL25_9ACTN</name>
<proteinExistence type="predicted"/>